<organism evidence="3 4">
    <name type="scientific">Neobacillus bataviensis</name>
    <dbReference type="NCBI Taxonomy" id="220685"/>
    <lineage>
        <taxon>Bacteria</taxon>
        <taxon>Bacillati</taxon>
        <taxon>Bacillota</taxon>
        <taxon>Bacilli</taxon>
        <taxon>Bacillales</taxon>
        <taxon>Bacillaceae</taxon>
        <taxon>Neobacillus</taxon>
    </lineage>
</organism>
<reference evidence="3 4" key="1">
    <citation type="submission" date="2019-06" db="EMBL/GenBank/DDBJ databases">
        <title>Sorghum-associated microbial communities from plants grown in Nebraska, USA.</title>
        <authorList>
            <person name="Schachtman D."/>
        </authorList>
    </citation>
    <scope>NUCLEOTIDE SEQUENCE [LARGE SCALE GENOMIC DNA]</scope>
    <source>
        <strain evidence="3 4">2482</strain>
    </source>
</reference>
<dbReference type="Gene3D" id="3.30.70.270">
    <property type="match status" value="1"/>
</dbReference>
<feature type="transmembrane region" description="Helical" evidence="1">
    <location>
        <begin position="35"/>
        <end position="54"/>
    </location>
</feature>
<name>A0A561DD02_9BACI</name>
<accession>A0A561DD02</accession>
<evidence type="ECO:0000259" key="2">
    <source>
        <dbReference type="PROSITE" id="PS50887"/>
    </source>
</evidence>
<dbReference type="EMBL" id="VIVN01000006">
    <property type="protein sequence ID" value="TWE01247.1"/>
    <property type="molecule type" value="Genomic_DNA"/>
</dbReference>
<dbReference type="InterPro" id="IPR050469">
    <property type="entry name" value="Diguanylate_Cyclase"/>
</dbReference>
<feature type="transmembrane region" description="Helical" evidence="1">
    <location>
        <begin position="6"/>
        <end position="28"/>
    </location>
</feature>
<dbReference type="PANTHER" id="PTHR45138">
    <property type="entry name" value="REGULATORY COMPONENTS OF SENSORY TRANSDUCTION SYSTEM"/>
    <property type="match status" value="1"/>
</dbReference>
<sequence length="393" mass="44636">MKLVTRAIVNFVSIFGAIITLASLYNLLKPESSTYYIDIFILSLCFFLLSPWSVRMASGASWRPAVMLIIVSAILIPPTLSFLVALPGLIRITYKSKDNWRKYLLTFGHIGLGLAAGGSIFYLFNSDGTIEFSTPLKMIPLLLGILVHFVVNRLISFFIVANKTGKDFKKQAISMLREIHWGYLNLYLTSLFTIIAFKEIGYLALLLALFLLMGIFKSTIYYTKMQQLQNTVYIDALTQVENRASWEAFNQQMDKTPYTGTLSMIDLDNFKELNDTLGHSEGDKILKETASFIHHSLRNCDRIFRYGGDEFIVFMPHDNEAGLEFKRKMERLTGDLNEHFKYLQVSVSASTGCALYTGDDSFKASLLEADKQMYLAKAQMKLLDKKLKQKVLI</sequence>
<feature type="transmembrane region" description="Helical" evidence="1">
    <location>
        <begin position="139"/>
        <end position="160"/>
    </location>
</feature>
<dbReference type="AlphaFoldDB" id="A0A561DD02"/>
<dbReference type="RefSeq" id="WP_144565933.1">
    <property type="nucleotide sequence ID" value="NZ_VIVN01000006.1"/>
</dbReference>
<dbReference type="CDD" id="cd01949">
    <property type="entry name" value="GGDEF"/>
    <property type="match status" value="1"/>
</dbReference>
<gene>
    <name evidence="3" type="ORF">FB550_106305</name>
</gene>
<keyword evidence="1" id="KW-1133">Transmembrane helix</keyword>
<feature type="domain" description="GGDEF" evidence="2">
    <location>
        <begin position="258"/>
        <end position="393"/>
    </location>
</feature>
<feature type="transmembrane region" description="Helical" evidence="1">
    <location>
        <begin position="66"/>
        <end position="90"/>
    </location>
</feature>
<feature type="transmembrane region" description="Helical" evidence="1">
    <location>
        <begin position="181"/>
        <end position="197"/>
    </location>
</feature>
<dbReference type="Pfam" id="PF00990">
    <property type="entry name" value="GGDEF"/>
    <property type="match status" value="1"/>
</dbReference>
<dbReference type="PANTHER" id="PTHR45138:SF9">
    <property type="entry name" value="DIGUANYLATE CYCLASE DGCM-RELATED"/>
    <property type="match status" value="1"/>
</dbReference>
<dbReference type="InterPro" id="IPR000160">
    <property type="entry name" value="GGDEF_dom"/>
</dbReference>
<comment type="caution">
    <text evidence="3">The sequence shown here is derived from an EMBL/GenBank/DDBJ whole genome shotgun (WGS) entry which is preliminary data.</text>
</comment>
<keyword evidence="1" id="KW-0472">Membrane</keyword>
<evidence type="ECO:0000313" key="4">
    <source>
        <dbReference type="Proteomes" id="UP000319671"/>
    </source>
</evidence>
<dbReference type="GO" id="GO:0052621">
    <property type="term" value="F:diguanylate cyclase activity"/>
    <property type="evidence" value="ECO:0007669"/>
    <property type="project" value="TreeGrafter"/>
</dbReference>
<feature type="transmembrane region" description="Helical" evidence="1">
    <location>
        <begin position="102"/>
        <end position="124"/>
    </location>
</feature>
<feature type="transmembrane region" description="Helical" evidence="1">
    <location>
        <begin position="203"/>
        <end position="222"/>
    </location>
</feature>
<dbReference type="PROSITE" id="PS50887">
    <property type="entry name" value="GGDEF"/>
    <property type="match status" value="1"/>
</dbReference>
<dbReference type="InterPro" id="IPR029787">
    <property type="entry name" value="Nucleotide_cyclase"/>
</dbReference>
<dbReference type="NCBIfam" id="TIGR00254">
    <property type="entry name" value="GGDEF"/>
    <property type="match status" value="1"/>
</dbReference>
<dbReference type="SUPFAM" id="SSF55073">
    <property type="entry name" value="Nucleotide cyclase"/>
    <property type="match status" value="1"/>
</dbReference>
<proteinExistence type="predicted"/>
<keyword evidence="4" id="KW-1185">Reference proteome</keyword>
<evidence type="ECO:0000256" key="1">
    <source>
        <dbReference type="SAM" id="Phobius"/>
    </source>
</evidence>
<evidence type="ECO:0000313" key="3">
    <source>
        <dbReference type="EMBL" id="TWE01247.1"/>
    </source>
</evidence>
<dbReference type="InterPro" id="IPR043128">
    <property type="entry name" value="Rev_trsase/Diguanyl_cyclase"/>
</dbReference>
<keyword evidence="1" id="KW-0812">Transmembrane</keyword>
<dbReference type="SMART" id="SM00267">
    <property type="entry name" value="GGDEF"/>
    <property type="match status" value="1"/>
</dbReference>
<dbReference type="Proteomes" id="UP000319671">
    <property type="component" value="Unassembled WGS sequence"/>
</dbReference>
<protein>
    <submittedName>
        <fullName evidence="3">Diguanylate cyclase (GGDEF)-like protein</fullName>
    </submittedName>
</protein>